<gene>
    <name evidence="1" type="ORF">SDC9_208803</name>
</gene>
<dbReference type="EMBL" id="VSSQ01137169">
    <property type="protein sequence ID" value="MPN61069.1"/>
    <property type="molecule type" value="Genomic_DNA"/>
</dbReference>
<evidence type="ECO:0000313" key="1">
    <source>
        <dbReference type="EMBL" id="MPN61069.1"/>
    </source>
</evidence>
<protein>
    <submittedName>
        <fullName evidence="1">Uncharacterized protein</fullName>
    </submittedName>
</protein>
<accession>A0A645JEI2</accession>
<sequence length="135" mass="15863">MAIAGLWNENLRVNQDGEFFFRIISNCNNLRILEYCGSLHRKDGENKISQKADHKSISNRINSWKLIDAMIQIRKNPQELQTYISGTKTILYNEQRDSGKLDVILENSDFFKEQIRSEKSRKMKLKLMLLKLKKS</sequence>
<comment type="caution">
    <text evidence="1">The sequence shown here is derived from an EMBL/GenBank/DDBJ whole genome shotgun (WGS) entry which is preliminary data.</text>
</comment>
<proteinExistence type="predicted"/>
<name>A0A645JEI2_9ZZZZ</name>
<reference evidence="1" key="1">
    <citation type="submission" date="2019-08" db="EMBL/GenBank/DDBJ databases">
        <authorList>
            <person name="Kucharzyk K."/>
            <person name="Murdoch R.W."/>
            <person name="Higgins S."/>
            <person name="Loffler F."/>
        </authorList>
    </citation>
    <scope>NUCLEOTIDE SEQUENCE</scope>
</reference>
<dbReference type="AlphaFoldDB" id="A0A645JEI2"/>
<organism evidence="1">
    <name type="scientific">bioreactor metagenome</name>
    <dbReference type="NCBI Taxonomy" id="1076179"/>
    <lineage>
        <taxon>unclassified sequences</taxon>
        <taxon>metagenomes</taxon>
        <taxon>ecological metagenomes</taxon>
    </lineage>
</organism>